<keyword evidence="5 7" id="KW-0408">Iron</keyword>
<dbReference type="AlphaFoldDB" id="A0A0C9W4I5"/>
<evidence type="ECO:0000256" key="7">
    <source>
        <dbReference type="PIRSR" id="PIRSR602401-1"/>
    </source>
</evidence>
<dbReference type="Proteomes" id="UP000054279">
    <property type="component" value="Unassembled WGS sequence"/>
</dbReference>
<evidence type="ECO:0000313" key="10">
    <source>
        <dbReference type="Proteomes" id="UP000054279"/>
    </source>
</evidence>
<dbReference type="InterPro" id="IPR002401">
    <property type="entry name" value="Cyt_P450_E_grp-I"/>
</dbReference>
<dbReference type="InterPro" id="IPR036396">
    <property type="entry name" value="Cyt_P450_sf"/>
</dbReference>
<dbReference type="PRINTS" id="PR00385">
    <property type="entry name" value="P450"/>
</dbReference>
<reference evidence="9 10" key="1">
    <citation type="submission" date="2014-06" db="EMBL/GenBank/DDBJ databases">
        <title>Evolutionary Origins and Diversification of the Mycorrhizal Mutualists.</title>
        <authorList>
            <consortium name="DOE Joint Genome Institute"/>
            <consortium name="Mycorrhizal Genomics Consortium"/>
            <person name="Kohler A."/>
            <person name="Kuo A."/>
            <person name="Nagy L.G."/>
            <person name="Floudas D."/>
            <person name="Copeland A."/>
            <person name="Barry K.W."/>
            <person name="Cichocki N."/>
            <person name="Veneault-Fourrey C."/>
            <person name="LaButti K."/>
            <person name="Lindquist E.A."/>
            <person name="Lipzen A."/>
            <person name="Lundell T."/>
            <person name="Morin E."/>
            <person name="Murat C."/>
            <person name="Riley R."/>
            <person name="Ohm R."/>
            <person name="Sun H."/>
            <person name="Tunlid A."/>
            <person name="Henrissat B."/>
            <person name="Grigoriev I.V."/>
            <person name="Hibbett D.S."/>
            <person name="Martin F."/>
        </authorList>
    </citation>
    <scope>NUCLEOTIDE SEQUENCE [LARGE SCALE GENOMIC DNA]</scope>
    <source>
        <strain evidence="9 10">SS14</strain>
    </source>
</reference>
<dbReference type="GO" id="GO:0004497">
    <property type="term" value="F:monooxygenase activity"/>
    <property type="evidence" value="ECO:0007669"/>
    <property type="project" value="UniProtKB-KW"/>
</dbReference>
<evidence type="ECO:0000256" key="1">
    <source>
        <dbReference type="ARBA" id="ARBA00010617"/>
    </source>
</evidence>
<keyword evidence="2 7" id="KW-0349">Heme</keyword>
<dbReference type="Pfam" id="PF00067">
    <property type="entry name" value="p450"/>
    <property type="match status" value="1"/>
</dbReference>
<name>A0A0C9W4I5_SPHS4</name>
<evidence type="ECO:0008006" key="11">
    <source>
        <dbReference type="Google" id="ProtNLM"/>
    </source>
</evidence>
<dbReference type="PRINTS" id="PR00463">
    <property type="entry name" value="EP450I"/>
</dbReference>
<keyword evidence="10" id="KW-1185">Reference proteome</keyword>
<dbReference type="PANTHER" id="PTHR24291:SF50">
    <property type="entry name" value="BIFUNCTIONAL ALBAFLAVENONE MONOOXYGENASE_TERPENE SYNTHASE"/>
    <property type="match status" value="1"/>
</dbReference>
<dbReference type="GO" id="GO:0020037">
    <property type="term" value="F:heme binding"/>
    <property type="evidence" value="ECO:0007669"/>
    <property type="project" value="InterPro"/>
</dbReference>
<evidence type="ECO:0000256" key="4">
    <source>
        <dbReference type="ARBA" id="ARBA00023002"/>
    </source>
</evidence>
<accession>A0A0C9W4I5</accession>
<dbReference type="GO" id="GO:0005506">
    <property type="term" value="F:iron ion binding"/>
    <property type="evidence" value="ECO:0007669"/>
    <property type="project" value="InterPro"/>
</dbReference>
<dbReference type="SUPFAM" id="SSF48264">
    <property type="entry name" value="Cytochrome P450"/>
    <property type="match status" value="1"/>
</dbReference>
<dbReference type="OrthoDB" id="1470350at2759"/>
<dbReference type="EMBL" id="KN837100">
    <property type="protein sequence ID" value="KIJ47755.1"/>
    <property type="molecule type" value="Genomic_DNA"/>
</dbReference>
<evidence type="ECO:0000256" key="5">
    <source>
        <dbReference type="ARBA" id="ARBA00023004"/>
    </source>
</evidence>
<keyword evidence="3 7" id="KW-0479">Metal-binding</keyword>
<sequence length="448" mass="51134">MKSKTSFSDEIRCLRAIPELTTLHSKFPKPTYMYKILLMYGPNIIASEGHIWKKHRKIAAPTFSEASLTILRKYRNNKLVWDETIRIVSDMMDSWGPQSSEILINNCVQDITLPVALMVISAAAFGRRVSWAEESMVAPNHVISFRTSLYTMASNMMLRLITPRWLGFFSRKVRFVHQCSEELESYMLEMIEERRLSLAKGEEYADLFSSLLQGSEAEEGDERLSDKDLIGNIFVFLLAGYETTAHTLGFALGLLALHKDVQEKLYEQISSVVPKDTIPVYEQIHALPLVQATIYETLRLIPIAPAIPKVAAEDLTLPTMRPNGSIERIPVPKGTIININIQALHKNPRYWPDPERFDPSRFLSEYTKEAFMPFSSGSRGCLGRRFSEVEAVAVLTMILSKYRVDLKNPEEYELEGLTMAEKREKVLKPRIILTITPCKLPLIFTKRL</sequence>
<dbReference type="InterPro" id="IPR017972">
    <property type="entry name" value="Cyt_P450_CS"/>
</dbReference>
<dbReference type="Gene3D" id="1.10.630.10">
    <property type="entry name" value="Cytochrome P450"/>
    <property type="match status" value="1"/>
</dbReference>
<proteinExistence type="inferred from homology"/>
<evidence type="ECO:0000313" key="9">
    <source>
        <dbReference type="EMBL" id="KIJ47755.1"/>
    </source>
</evidence>
<evidence type="ECO:0000256" key="6">
    <source>
        <dbReference type="ARBA" id="ARBA00023033"/>
    </source>
</evidence>
<organism evidence="9 10">
    <name type="scientific">Sphaerobolus stellatus (strain SS14)</name>
    <dbReference type="NCBI Taxonomy" id="990650"/>
    <lineage>
        <taxon>Eukaryota</taxon>
        <taxon>Fungi</taxon>
        <taxon>Dikarya</taxon>
        <taxon>Basidiomycota</taxon>
        <taxon>Agaricomycotina</taxon>
        <taxon>Agaricomycetes</taxon>
        <taxon>Phallomycetidae</taxon>
        <taxon>Geastrales</taxon>
        <taxon>Sphaerobolaceae</taxon>
        <taxon>Sphaerobolus</taxon>
    </lineage>
</organism>
<dbReference type="InterPro" id="IPR001128">
    <property type="entry name" value="Cyt_P450"/>
</dbReference>
<evidence type="ECO:0000256" key="2">
    <source>
        <dbReference type="ARBA" id="ARBA00022617"/>
    </source>
</evidence>
<dbReference type="GO" id="GO:0016705">
    <property type="term" value="F:oxidoreductase activity, acting on paired donors, with incorporation or reduction of molecular oxygen"/>
    <property type="evidence" value="ECO:0007669"/>
    <property type="project" value="InterPro"/>
</dbReference>
<dbReference type="InterPro" id="IPR050196">
    <property type="entry name" value="Cytochrome_P450_Monoox"/>
</dbReference>
<dbReference type="PANTHER" id="PTHR24291">
    <property type="entry name" value="CYTOCHROME P450 FAMILY 4"/>
    <property type="match status" value="1"/>
</dbReference>
<keyword evidence="6 8" id="KW-0503">Monooxygenase</keyword>
<evidence type="ECO:0000256" key="3">
    <source>
        <dbReference type="ARBA" id="ARBA00022723"/>
    </source>
</evidence>
<dbReference type="HOGENOM" id="CLU_001570_25_0_1"/>
<protein>
    <recommendedName>
        <fullName evidence="11">Cytochrome P450</fullName>
    </recommendedName>
</protein>
<comment type="similarity">
    <text evidence="1 8">Belongs to the cytochrome P450 family.</text>
</comment>
<comment type="cofactor">
    <cofactor evidence="7">
        <name>heme</name>
        <dbReference type="ChEBI" id="CHEBI:30413"/>
    </cofactor>
</comment>
<gene>
    <name evidence="9" type="ORF">M422DRAFT_74776</name>
</gene>
<feature type="binding site" description="axial binding residue" evidence="7">
    <location>
        <position position="381"/>
    </location>
    <ligand>
        <name>heme</name>
        <dbReference type="ChEBI" id="CHEBI:30413"/>
    </ligand>
    <ligandPart>
        <name>Fe</name>
        <dbReference type="ChEBI" id="CHEBI:18248"/>
    </ligandPart>
</feature>
<dbReference type="PROSITE" id="PS00086">
    <property type="entry name" value="CYTOCHROME_P450"/>
    <property type="match status" value="1"/>
</dbReference>
<evidence type="ECO:0000256" key="8">
    <source>
        <dbReference type="RuleBase" id="RU000461"/>
    </source>
</evidence>
<keyword evidence="4 8" id="KW-0560">Oxidoreductase</keyword>